<name>A0ABU9GBI3_COBMA</name>
<keyword evidence="16" id="KW-1185">Reference proteome</keyword>
<gene>
    <name evidence="15" type="ORF">V6243_03230</name>
</gene>
<keyword evidence="4 13" id="KW-0813">Transport</keyword>
<feature type="transmembrane region" description="Helical" evidence="14">
    <location>
        <begin position="92"/>
        <end position="111"/>
    </location>
</feature>
<dbReference type="RefSeq" id="WP_341541825.1">
    <property type="nucleotide sequence ID" value="NZ_JBAKAP010000003.1"/>
</dbReference>
<keyword evidence="10" id="KW-0406">Ion transport</keyword>
<dbReference type="PANTHER" id="PTHR30477">
    <property type="entry name" value="ABC-TRANSPORTER METAL-BINDING PROTEIN"/>
    <property type="match status" value="1"/>
</dbReference>
<evidence type="ECO:0000256" key="7">
    <source>
        <dbReference type="ARBA" id="ARBA00022833"/>
    </source>
</evidence>
<evidence type="ECO:0000256" key="4">
    <source>
        <dbReference type="ARBA" id="ARBA00022448"/>
    </source>
</evidence>
<feature type="transmembrane region" description="Helical" evidence="14">
    <location>
        <begin position="178"/>
        <end position="204"/>
    </location>
</feature>
<dbReference type="CDD" id="cd06550">
    <property type="entry name" value="TM_ABC_iron-siderophores_like"/>
    <property type="match status" value="1"/>
</dbReference>
<keyword evidence="11 14" id="KW-0472">Membrane</keyword>
<sequence length="283" mass="29444">MLDAFMDDFMVRAALAGIAVALAAAPLGCFVVWRRMAYFGDATAHAAILGVALSLLMSTSMLAGVLIVSLIMATLVTLLSGRGYAMDTLLGVMAHSALAFGLVAVSFLPGVRIDLMAYLFGDILAVSKTDLAIIATGGLLVLGLLRWRWSALLTATLNEDLARASGINPRREQLVLTLSLAVVVAVALKVVGALLITALLIIPAATARRFCHTPELMAITAAIIGGVSTTGGLQAAYWLDTPTGPTIVCLAASLFALSSVSAQLSRLASRTAPDAPDPRKRVE</sequence>
<evidence type="ECO:0000256" key="2">
    <source>
        <dbReference type="ARBA" id="ARBA00004651"/>
    </source>
</evidence>
<keyword evidence="6 13" id="KW-0812">Transmembrane</keyword>
<dbReference type="Proteomes" id="UP001378242">
    <property type="component" value="Unassembled WGS sequence"/>
</dbReference>
<organism evidence="15 16">
    <name type="scientific">Cobetia marina</name>
    <name type="common">Deleya marina</name>
    <dbReference type="NCBI Taxonomy" id="28258"/>
    <lineage>
        <taxon>Bacteria</taxon>
        <taxon>Pseudomonadati</taxon>
        <taxon>Pseudomonadota</taxon>
        <taxon>Gammaproteobacteria</taxon>
        <taxon>Oceanospirillales</taxon>
        <taxon>Halomonadaceae</taxon>
        <taxon>Cobetia</taxon>
    </lineage>
</organism>
<keyword evidence="9 14" id="KW-1133">Transmembrane helix</keyword>
<keyword evidence="8" id="KW-0864">Zinc transport</keyword>
<evidence type="ECO:0000256" key="5">
    <source>
        <dbReference type="ARBA" id="ARBA00022475"/>
    </source>
</evidence>
<evidence type="ECO:0000256" key="9">
    <source>
        <dbReference type="ARBA" id="ARBA00022989"/>
    </source>
</evidence>
<protein>
    <recommendedName>
        <fullName evidence="12">High-affinity zinc uptake system membrane protein ZnuB</fullName>
    </recommendedName>
</protein>
<dbReference type="Gene3D" id="1.10.3470.10">
    <property type="entry name" value="ABC transporter involved in vitamin B12 uptake, BtuC"/>
    <property type="match status" value="1"/>
</dbReference>
<dbReference type="EMBL" id="JBAKAP010000003">
    <property type="protein sequence ID" value="MEL0615829.1"/>
    <property type="molecule type" value="Genomic_DNA"/>
</dbReference>
<evidence type="ECO:0000256" key="6">
    <source>
        <dbReference type="ARBA" id="ARBA00022692"/>
    </source>
</evidence>
<evidence type="ECO:0000256" key="11">
    <source>
        <dbReference type="ARBA" id="ARBA00023136"/>
    </source>
</evidence>
<accession>A0ABU9GBI3</accession>
<dbReference type="PANTHER" id="PTHR30477:SF23">
    <property type="entry name" value="HIGH-AFFINITY ZINC UPTAKE SYSTEM MEMBRANE PROTEIN ZNUB"/>
    <property type="match status" value="1"/>
</dbReference>
<evidence type="ECO:0000256" key="13">
    <source>
        <dbReference type="RuleBase" id="RU003943"/>
    </source>
</evidence>
<evidence type="ECO:0000256" key="10">
    <source>
        <dbReference type="ARBA" id="ARBA00023065"/>
    </source>
</evidence>
<dbReference type="Pfam" id="PF00950">
    <property type="entry name" value="ABC-3"/>
    <property type="match status" value="1"/>
</dbReference>
<comment type="subcellular location">
    <subcellularLocation>
        <location evidence="2 13">Cell membrane</location>
        <topology evidence="2 13">Multi-pass membrane protein</topology>
    </subcellularLocation>
</comment>
<evidence type="ECO:0000313" key="15">
    <source>
        <dbReference type="EMBL" id="MEL0615829.1"/>
    </source>
</evidence>
<dbReference type="InterPro" id="IPR001626">
    <property type="entry name" value="ABC_TroCD"/>
</dbReference>
<keyword evidence="7" id="KW-0862">Zinc</keyword>
<feature type="transmembrane region" description="Helical" evidence="14">
    <location>
        <begin position="12"/>
        <end position="33"/>
    </location>
</feature>
<comment type="function">
    <text evidence="1">Involved in the high-affinity zinc uptake transport system.</text>
</comment>
<evidence type="ECO:0000256" key="1">
    <source>
        <dbReference type="ARBA" id="ARBA00002313"/>
    </source>
</evidence>
<evidence type="ECO:0000256" key="14">
    <source>
        <dbReference type="SAM" id="Phobius"/>
    </source>
</evidence>
<dbReference type="InterPro" id="IPR037294">
    <property type="entry name" value="ABC_BtuC-like"/>
</dbReference>
<evidence type="ECO:0000256" key="8">
    <source>
        <dbReference type="ARBA" id="ARBA00022906"/>
    </source>
</evidence>
<reference evidence="15 16" key="1">
    <citation type="submission" date="2024-02" db="EMBL/GenBank/DDBJ databases">
        <title>Bacteria isolated from the canopy kelp, Nereocystis luetkeana.</title>
        <authorList>
            <person name="Pfister C.A."/>
            <person name="Younker I.T."/>
            <person name="Light S.H."/>
        </authorList>
    </citation>
    <scope>NUCLEOTIDE SEQUENCE [LARGE SCALE GENOMIC DNA]</scope>
    <source>
        <strain evidence="15 16">TI.5.07</strain>
    </source>
</reference>
<dbReference type="SUPFAM" id="SSF81345">
    <property type="entry name" value="ABC transporter involved in vitamin B12 uptake, BtuC"/>
    <property type="match status" value="1"/>
</dbReference>
<evidence type="ECO:0000256" key="3">
    <source>
        <dbReference type="ARBA" id="ARBA00008034"/>
    </source>
</evidence>
<evidence type="ECO:0000256" key="12">
    <source>
        <dbReference type="ARBA" id="ARBA00040080"/>
    </source>
</evidence>
<feature type="transmembrane region" description="Helical" evidence="14">
    <location>
        <begin position="245"/>
        <end position="264"/>
    </location>
</feature>
<feature type="transmembrane region" description="Helical" evidence="14">
    <location>
        <begin position="216"/>
        <end position="239"/>
    </location>
</feature>
<feature type="transmembrane region" description="Helical" evidence="14">
    <location>
        <begin position="131"/>
        <end position="149"/>
    </location>
</feature>
<comment type="similarity">
    <text evidence="3 13">Belongs to the ABC-3 integral membrane protein family.</text>
</comment>
<keyword evidence="5" id="KW-1003">Cell membrane</keyword>
<comment type="caution">
    <text evidence="15">The sequence shown here is derived from an EMBL/GenBank/DDBJ whole genome shotgun (WGS) entry which is preliminary data.</text>
</comment>
<evidence type="ECO:0000313" key="16">
    <source>
        <dbReference type="Proteomes" id="UP001378242"/>
    </source>
</evidence>
<proteinExistence type="inferred from homology"/>
<feature type="transmembrane region" description="Helical" evidence="14">
    <location>
        <begin position="45"/>
        <end position="72"/>
    </location>
</feature>